<reference evidence="1" key="1">
    <citation type="submission" date="2022-04" db="EMBL/GenBank/DDBJ databases">
        <title>A functionally conserved STORR gene fusion in Papaver species that diverged 16.8 million years ago.</title>
        <authorList>
            <person name="Catania T."/>
        </authorList>
    </citation>
    <scope>NUCLEOTIDE SEQUENCE</scope>
    <source>
        <strain evidence="1">S-188037</strain>
    </source>
</reference>
<accession>A0AAD4SLQ0</accession>
<dbReference type="EMBL" id="JAJJMB010010045">
    <property type="protein sequence ID" value="KAI3911319.1"/>
    <property type="molecule type" value="Genomic_DNA"/>
</dbReference>
<evidence type="ECO:0000313" key="1">
    <source>
        <dbReference type="EMBL" id="KAI3911319.1"/>
    </source>
</evidence>
<protein>
    <submittedName>
        <fullName evidence="1">Uncharacterized protein</fullName>
    </submittedName>
</protein>
<gene>
    <name evidence="1" type="ORF">MKW98_010206</name>
</gene>
<evidence type="ECO:0000313" key="2">
    <source>
        <dbReference type="Proteomes" id="UP001202328"/>
    </source>
</evidence>
<dbReference type="Proteomes" id="UP001202328">
    <property type="component" value="Unassembled WGS sequence"/>
</dbReference>
<sequence>MKPIEEIEMKKEIEQRMLRATRAPEDHTGQVQIGDKPAYPLDDLQAYQIELKENAEKQSVFGSLVKIKSLLQACASSSRVQEVNN</sequence>
<comment type="caution">
    <text evidence="1">The sequence shown here is derived from an EMBL/GenBank/DDBJ whole genome shotgun (WGS) entry which is preliminary data.</text>
</comment>
<proteinExistence type="predicted"/>
<organism evidence="1 2">
    <name type="scientific">Papaver atlanticum</name>
    <dbReference type="NCBI Taxonomy" id="357466"/>
    <lineage>
        <taxon>Eukaryota</taxon>
        <taxon>Viridiplantae</taxon>
        <taxon>Streptophyta</taxon>
        <taxon>Embryophyta</taxon>
        <taxon>Tracheophyta</taxon>
        <taxon>Spermatophyta</taxon>
        <taxon>Magnoliopsida</taxon>
        <taxon>Ranunculales</taxon>
        <taxon>Papaveraceae</taxon>
        <taxon>Papaveroideae</taxon>
        <taxon>Papaver</taxon>
    </lineage>
</organism>
<name>A0AAD4SLQ0_9MAGN</name>
<keyword evidence="2" id="KW-1185">Reference proteome</keyword>
<dbReference type="AlphaFoldDB" id="A0AAD4SLQ0"/>